<dbReference type="SUPFAM" id="SSF53098">
    <property type="entry name" value="Ribonuclease H-like"/>
    <property type="match status" value="1"/>
</dbReference>
<proteinExistence type="predicted"/>
<dbReference type="PANTHER" id="PTHR35004:SF6">
    <property type="entry name" value="TRANSPOSASE"/>
    <property type="match status" value="1"/>
</dbReference>
<dbReference type="Pfam" id="PF00665">
    <property type="entry name" value="rve"/>
    <property type="match status" value="1"/>
</dbReference>
<name>A0A1C3HLE2_SERMA</name>
<reference evidence="2" key="1">
    <citation type="submission" date="2016-05" db="EMBL/GenBank/DDBJ databases">
        <authorList>
            <person name="Cock P.J.A."/>
            <person name="Cock P.J.A."/>
        </authorList>
    </citation>
    <scope>NUCLEOTIDE SEQUENCE</scope>
    <source>
        <strain evidence="2">PWN146_assembly</strain>
    </source>
</reference>
<dbReference type="GO" id="GO:0003676">
    <property type="term" value="F:nucleic acid binding"/>
    <property type="evidence" value="ECO:0007669"/>
    <property type="project" value="InterPro"/>
</dbReference>
<dbReference type="InterPro" id="IPR036397">
    <property type="entry name" value="RNaseH_sf"/>
</dbReference>
<organism evidence="2">
    <name type="scientific">Serratia marcescens</name>
    <dbReference type="NCBI Taxonomy" id="615"/>
    <lineage>
        <taxon>Bacteria</taxon>
        <taxon>Pseudomonadati</taxon>
        <taxon>Pseudomonadota</taxon>
        <taxon>Gammaproteobacteria</taxon>
        <taxon>Enterobacterales</taxon>
        <taxon>Yersiniaceae</taxon>
        <taxon>Serratia</taxon>
    </lineage>
</organism>
<gene>
    <name evidence="2" type="ORF">PWN146_04583</name>
</gene>
<dbReference type="Gene3D" id="3.30.420.10">
    <property type="entry name" value="Ribonuclease H-like superfamily/Ribonuclease H"/>
    <property type="match status" value="1"/>
</dbReference>
<evidence type="ECO:0000313" key="2">
    <source>
        <dbReference type="EMBL" id="SAY45842.1"/>
    </source>
</evidence>
<accession>A0A1C3HLE2</accession>
<dbReference type="AlphaFoldDB" id="A0A1C3HLE2"/>
<sequence>MLTAFLLPLKQQPVEPVVRFETPPGEQMQVDFTIIRQGRHPLLAFVATLGWSRATYVRFYARQDTAAWCDGIEHALAFFGGTPRHLLFDNAKAIILERDVYGDGRHRWNPLLLALAEQYGFSPKVCRPYRAKTKGKVERFNRYLKESFVVPLATTFKQSGLMLDVDSANARVGPWLVRTANARKHGTTGVPPDHRLQKELAALLPLPVFRASTTPRLAEPQRRALPVESIQHPLSVYQSLLEVRL</sequence>
<evidence type="ECO:0000259" key="1">
    <source>
        <dbReference type="PROSITE" id="PS50994"/>
    </source>
</evidence>
<dbReference type="NCBIfam" id="NF033546">
    <property type="entry name" value="transpos_IS21"/>
    <property type="match status" value="1"/>
</dbReference>
<dbReference type="EMBL" id="LT575490">
    <property type="protein sequence ID" value="SAY45842.1"/>
    <property type="molecule type" value="Genomic_DNA"/>
</dbReference>
<dbReference type="PANTHER" id="PTHR35004">
    <property type="entry name" value="TRANSPOSASE RV3428C-RELATED"/>
    <property type="match status" value="1"/>
</dbReference>
<dbReference type="PROSITE" id="PS50994">
    <property type="entry name" value="INTEGRASE"/>
    <property type="match status" value="1"/>
</dbReference>
<protein>
    <submittedName>
        <fullName evidence="2">Integrase core domain protein</fullName>
    </submittedName>
</protein>
<dbReference type="InterPro" id="IPR012337">
    <property type="entry name" value="RNaseH-like_sf"/>
</dbReference>
<dbReference type="InterPro" id="IPR001584">
    <property type="entry name" value="Integrase_cat-core"/>
</dbReference>
<feature type="domain" description="Integrase catalytic" evidence="1">
    <location>
        <begin position="19"/>
        <end position="200"/>
    </location>
</feature>
<dbReference type="GO" id="GO:0015074">
    <property type="term" value="P:DNA integration"/>
    <property type="evidence" value="ECO:0007669"/>
    <property type="project" value="InterPro"/>
</dbReference>